<dbReference type="InterPro" id="IPR003593">
    <property type="entry name" value="AAA+_ATPase"/>
</dbReference>
<proteinExistence type="inferred from homology"/>
<sequence>MPERSKYQERIIKNYYNNQDGILLQRLSDLVSDLYLSEGKAKARIWDRAFTALEKLKVPASRIEHLKKKDDPALLAKMVEELLAKALSDVSLSLAPGTIGLVGNNGAGKSTLLKILLGLLEPDEGEGTILGYDVRSPSNALRGSVGYMPESAATVPVLKGVEFVTLSGDLYGMPHGDARRRAHEVLDYVGLGELRYRRLEEYSAGNIQRLKLAAALVHDPQLLLLDEPTNGLDPAGRVGMLRLIEDLIAETDKSVILCTHLLGDVEQLCQQVVVLHRGTVISSGSMAELKRQTGNRFEIAWQGESGGFLDALRHGGAEINLTNTPNHARVDVPNEWSTTRFFELAATHHVVLTQIAPEEENLEKLFFRVTDEATTPAAPLPEPTAEEQSHGN</sequence>
<evidence type="ECO:0000256" key="1">
    <source>
        <dbReference type="ARBA" id="ARBA00005417"/>
    </source>
</evidence>
<dbReference type="EMBL" id="CAMXCT020000001">
    <property type="protein sequence ID" value="CAL1125465.1"/>
    <property type="molecule type" value="Genomic_DNA"/>
</dbReference>
<dbReference type="GO" id="GO:0016887">
    <property type="term" value="F:ATP hydrolysis activity"/>
    <property type="evidence" value="ECO:0007669"/>
    <property type="project" value="InterPro"/>
</dbReference>
<dbReference type="GO" id="GO:0005524">
    <property type="term" value="F:ATP binding"/>
    <property type="evidence" value="ECO:0007669"/>
    <property type="project" value="UniProtKB-KW"/>
</dbReference>
<keyword evidence="4 8" id="KW-0067">ATP-binding</keyword>
<dbReference type="AlphaFoldDB" id="A0A9P1BG36"/>
<evidence type="ECO:0000313" key="9">
    <source>
        <dbReference type="Proteomes" id="UP001152797"/>
    </source>
</evidence>
<organism evidence="7">
    <name type="scientific">Cladocopium goreaui</name>
    <dbReference type="NCBI Taxonomy" id="2562237"/>
    <lineage>
        <taxon>Eukaryota</taxon>
        <taxon>Sar</taxon>
        <taxon>Alveolata</taxon>
        <taxon>Dinophyceae</taxon>
        <taxon>Suessiales</taxon>
        <taxon>Symbiodiniaceae</taxon>
        <taxon>Cladocopium</taxon>
    </lineage>
</organism>
<feature type="region of interest" description="Disordered" evidence="5">
    <location>
        <begin position="373"/>
        <end position="392"/>
    </location>
</feature>
<keyword evidence="2" id="KW-0813">Transport</keyword>
<comment type="caution">
    <text evidence="7">The sequence shown here is derived from an EMBL/GenBank/DDBJ whole genome shotgun (WGS) entry which is preliminary data.</text>
</comment>
<comment type="similarity">
    <text evidence="1">Belongs to the ABC transporter superfamily.</text>
</comment>
<keyword evidence="3" id="KW-0547">Nucleotide-binding</keyword>
<dbReference type="Proteomes" id="UP001152797">
    <property type="component" value="Unassembled WGS sequence"/>
</dbReference>
<dbReference type="InterPro" id="IPR017871">
    <property type="entry name" value="ABC_transporter-like_CS"/>
</dbReference>
<dbReference type="InterPro" id="IPR003439">
    <property type="entry name" value="ABC_transporter-like_ATP-bd"/>
</dbReference>
<dbReference type="OrthoDB" id="7551062at2759"/>
<name>A0A9P1BG36_9DINO</name>
<keyword evidence="9" id="KW-1185">Reference proteome</keyword>
<dbReference type="Gene3D" id="3.40.50.300">
    <property type="entry name" value="P-loop containing nucleotide triphosphate hydrolases"/>
    <property type="match status" value="1"/>
</dbReference>
<accession>A0A9P1BG36</accession>
<dbReference type="EMBL" id="CAMXCT030000001">
    <property type="protein sequence ID" value="CAL4759402.1"/>
    <property type="molecule type" value="Genomic_DNA"/>
</dbReference>
<dbReference type="PROSITE" id="PS50893">
    <property type="entry name" value="ABC_TRANSPORTER_2"/>
    <property type="match status" value="1"/>
</dbReference>
<evidence type="ECO:0000256" key="3">
    <source>
        <dbReference type="ARBA" id="ARBA00022741"/>
    </source>
</evidence>
<evidence type="ECO:0000256" key="5">
    <source>
        <dbReference type="SAM" id="MobiDB-lite"/>
    </source>
</evidence>
<dbReference type="PROSITE" id="PS00211">
    <property type="entry name" value="ABC_TRANSPORTER_1"/>
    <property type="match status" value="1"/>
</dbReference>
<dbReference type="InterPro" id="IPR027417">
    <property type="entry name" value="P-loop_NTPase"/>
</dbReference>
<dbReference type="PANTHER" id="PTHR43335">
    <property type="entry name" value="ABC TRANSPORTER, ATP-BINDING PROTEIN"/>
    <property type="match status" value="1"/>
</dbReference>
<dbReference type="PANTHER" id="PTHR43335:SF2">
    <property type="entry name" value="ABC TRANSPORTER, ATP-BINDING PROTEIN"/>
    <property type="match status" value="1"/>
</dbReference>
<feature type="domain" description="ABC transporter" evidence="6">
    <location>
        <begin position="61"/>
        <end position="302"/>
    </location>
</feature>
<gene>
    <name evidence="7" type="ORF">C1SCF055_LOCUS680</name>
</gene>
<evidence type="ECO:0000313" key="8">
    <source>
        <dbReference type="EMBL" id="CAL4759402.1"/>
    </source>
</evidence>
<evidence type="ECO:0000256" key="4">
    <source>
        <dbReference type="ARBA" id="ARBA00022840"/>
    </source>
</evidence>
<evidence type="ECO:0000259" key="6">
    <source>
        <dbReference type="PROSITE" id="PS50893"/>
    </source>
</evidence>
<evidence type="ECO:0000313" key="7">
    <source>
        <dbReference type="EMBL" id="CAI3972090.1"/>
    </source>
</evidence>
<dbReference type="SMART" id="SM00382">
    <property type="entry name" value="AAA"/>
    <property type="match status" value="1"/>
</dbReference>
<dbReference type="EMBL" id="CAMXCT010000001">
    <property type="protein sequence ID" value="CAI3972090.1"/>
    <property type="molecule type" value="Genomic_DNA"/>
</dbReference>
<reference evidence="7" key="1">
    <citation type="submission" date="2022-10" db="EMBL/GenBank/DDBJ databases">
        <authorList>
            <person name="Chen Y."/>
            <person name="Dougan E. K."/>
            <person name="Chan C."/>
            <person name="Rhodes N."/>
            <person name="Thang M."/>
        </authorList>
    </citation>
    <scope>NUCLEOTIDE SEQUENCE</scope>
</reference>
<evidence type="ECO:0000256" key="2">
    <source>
        <dbReference type="ARBA" id="ARBA00022448"/>
    </source>
</evidence>
<reference evidence="8 9" key="2">
    <citation type="submission" date="2024-05" db="EMBL/GenBank/DDBJ databases">
        <authorList>
            <person name="Chen Y."/>
            <person name="Shah S."/>
            <person name="Dougan E. K."/>
            <person name="Thang M."/>
            <person name="Chan C."/>
        </authorList>
    </citation>
    <scope>NUCLEOTIDE SEQUENCE [LARGE SCALE GENOMIC DNA]</scope>
</reference>
<dbReference type="Pfam" id="PF00005">
    <property type="entry name" value="ABC_tran"/>
    <property type="match status" value="1"/>
</dbReference>
<protein>
    <submittedName>
        <fullName evidence="8">Linearmycin resistance ATP-binding protein LnrL</fullName>
    </submittedName>
</protein>
<dbReference type="SUPFAM" id="SSF52540">
    <property type="entry name" value="P-loop containing nucleoside triphosphate hydrolases"/>
    <property type="match status" value="1"/>
</dbReference>